<evidence type="ECO:0000313" key="2">
    <source>
        <dbReference type="Proteomes" id="UP001591681"/>
    </source>
</evidence>
<accession>A0ABD1J6F1</accession>
<evidence type="ECO:0000313" key="1">
    <source>
        <dbReference type="EMBL" id="KAL2082231.1"/>
    </source>
</evidence>
<organism evidence="1 2">
    <name type="scientific">Coilia grayii</name>
    <name type="common">Gray's grenadier anchovy</name>
    <dbReference type="NCBI Taxonomy" id="363190"/>
    <lineage>
        <taxon>Eukaryota</taxon>
        <taxon>Metazoa</taxon>
        <taxon>Chordata</taxon>
        <taxon>Craniata</taxon>
        <taxon>Vertebrata</taxon>
        <taxon>Euteleostomi</taxon>
        <taxon>Actinopterygii</taxon>
        <taxon>Neopterygii</taxon>
        <taxon>Teleostei</taxon>
        <taxon>Clupei</taxon>
        <taxon>Clupeiformes</taxon>
        <taxon>Clupeoidei</taxon>
        <taxon>Engraulidae</taxon>
        <taxon>Coilinae</taxon>
        <taxon>Coilia</taxon>
    </lineage>
</organism>
<sequence>MKGKDLETVIHAFITSRLDYCNALYFGLPQSQLAHLQLVQNAAARLLTGKRRQEHITPVLSSLHWLPICFRIHFKMLLLVFKSLHGQAPLYISEMLQHYSAPRSLRSADKGLLCVARSRLKNKGDCAFAVAAPRLWNALPPDIRSAPTISTFESRLKTYLYTLAFPS</sequence>
<comment type="caution">
    <text evidence="1">The sequence shown here is derived from an EMBL/GenBank/DDBJ whole genome shotgun (WGS) entry which is preliminary data.</text>
</comment>
<protein>
    <submittedName>
        <fullName evidence="1">Uncharacterized protein</fullName>
    </submittedName>
</protein>
<gene>
    <name evidence="1" type="ORF">ACEWY4_022049</name>
</gene>
<name>A0ABD1J6F1_9TELE</name>
<keyword evidence="2" id="KW-1185">Reference proteome</keyword>
<proteinExistence type="predicted"/>
<dbReference type="Proteomes" id="UP001591681">
    <property type="component" value="Unassembled WGS sequence"/>
</dbReference>
<dbReference type="EMBL" id="JBHFQA010000019">
    <property type="protein sequence ID" value="KAL2082231.1"/>
    <property type="molecule type" value="Genomic_DNA"/>
</dbReference>
<dbReference type="PANTHER" id="PTHR33332">
    <property type="entry name" value="REVERSE TRANSCRIPTASE DOMAIN-CONTAINING PROTEIN"/>
    <property type="match status" value="1"/>
</dbReference>
<dbReference type="AlphaFoldDB" id="A0ABD1J6F1"/>
<reference evidence="1 2" key="1">
    <citation type="submission" date="2024-09" db="EMBL/GenBank/DDBJ databases">
        <title>A chromosome-level genome assembly of Gray's grenadier anchovy, Coilia grayii.</title>
        <authorList>
            <person name="Fu Z."/>
        </authorList>
    </citation>
    <scope>NUCLEOTIDE SEQUENCE [LARGE SCALE GENOMIC DNA]</scope>
    <source>
        <strain evidence="1">G4</strain>
        <tissue evidence="1">Muscle</tissue>
    </source>
</reference>